<dbReference type="AlphaFoldDB" id="A0A167NHD9"/>
<dbReference type="PANTHER" id="PTHR23164">
    <property type="entry name" value="EARLY ENDOSOME ANTIGEN 1"/>
    <property type="match status" value="1"/>
</dbReference>
<evidence type="ECO:0000256" key="6">
    <source>
        <dbReference type="SAM" id="MobiDB-lite"/>
    </source>
</evidence>
<dbReference type="SUPFAM" id="SSF57903">
    <property type="entry name" value="FYVE/PHD zinc finger"/>
    <property type="match status" value="1"/>
</dbReference>
<gene>
    <name evidence="8" type="ORF">CALVIDRAFT_535818</name>
</gene>
<feature type="compositionally biased region" description="Low complexity" evidence="6">
    <location>
        <begin position="209"/>
        <end position="219"/>
    </location>
</feature>
<feature type="compositionally biased region" description="Low complexity" evidence="6">
    <location>
        <begin position="253"/>
        <end position="274"/>
    </location>
</feature>
<feature type="region of interest" description="Disordered" evidence="6">
    <location>
        <begin position="90"/>
        <end position="313"/>
    </location>
</feature>
<dbReference type="PROSITE" id="PS50178">
    <property type="entry name" value="ZF_FYVE"/>
    <property type="match status" value="1"/>
</dbReference>
<keyword evidence="2 4" id="KW-0863">Zinc-finger</keyword>
<dbReference type="Pfam" id="PF01363">
    <property type="entry name" value="FYVE"/>
    <property type="match status" value="1"/>
</dbReference>
<dbReference type="InterPro" id="IPR011011">
    <property type="entry name" value="Znf_FYVE_PHD"/>
</dbReference>
<dbReference type="InterPro" id="IPR017455">
    <property type="entry name" value="Znf_FYVE-rel"/>
</dbReference>
<name>A0A167NHD9_CALVF</name>
<dbReference type="CDD" id="cd15737">
    <property type="entry name" value="FYVE2_Vac1p_like"/>
    <property type="match status" value="1"/>
</dbReference>
<dbReference type="Proteomes" id="UP000076738">
    <property type="component" value="Unassembled WGS sequence"/>
</dbReference>
<dbReference type="GO" id="GO:0008270">
    <property type="term" value="F:zinc ion binding"/>
    <property type="evidence" value="ECO:0007669"/>
    <property type="project" value="UniProtKB-KW"/>
</dbReference>
<sequence length="713" mass="77211">MDSLPITYRPYQSKRHSRSHSSVSGNSGSAASSIRATSPLSQAYPNSDTLSPPLVPERSFSPVFLDEEDEKRLPVPLIVENGIVGAMPIDEKGKAAELSPPAPSSIASDPSPPLPPTNGPPYSVSSTLPSPSDPSTPAPTTPERPNISARPSSTFRHVPLRAKPSHVPSPLRPGPPPVTRSFQVVSTPPPSAGAGRLEPGRAISQPHVQQLRPQPAAAPSAPPPAPAPPPKDLPTQPLPIPFGRSASGTILLSPPSSSAPTTSMVPSPNRTLSPSPAPSLAPTSPVPIPPATAPMSASFQTQQVQHRQTPYRAGFQPKPLYRLRTEEFLEVRNRLSDERKGDDRRLERRLEKLIQLHFAPKKEPSPHPSLSRSTSLLNELKGAAAAEAAEIRAAEQRIAPWEPDSSVSACRLCSTPFNALTVRKHHCRLCGQIICSQPPAPKHSNPARHVPCSVLIAADWRTGRVWDIKEGIAYGVTRRDSTMGANGGKVGNAKAPGGKPEEEKGVRVCRECREKVKRIQYVLEKSRLPPISRLYNVLLQLEKELLDVIPTYQEQMLEIPSPPTAAALAPAQETRKLILDTFADYDKIAGRILSLPCTKGSEEERVQRAIWMRSRAVLQKEMAGLPALPKLPAHRKSKSRGGSLPGSGHDSPVIDPDAELAHRLQPLLEQEALLDQYVAEATAARKFEDARALRQSLEEIREEVGRLVREANS</sequence>
<organism evidence="8 9">
    <name type="scientific">Calocera viscosa (strain TUFC12733)</name>
    <dbReference type="NCBI Taxonomy" id="1330018"/>
    <lineage>
        <taxon>Eukaryota</taxon>
        <taxon>Fungi</taxon>
        <taxon>Dikarya</taxon>
        <taxon>Basidiomycota</taxon>
        <taxon>Agaricomycotina</taxon>
        <taxon>Dacrymycetes</taxon>
        <taxon>Dacrymycetales</taxon>
        <taxon>Dacrymycetaceae</taxon>
        <taxon>Calocera</taxon>
    </lineage>
</organism>
<feature type="compositionally biased region" description="Low complexity" evidence="6">
    <location>
        <begin position="20"/>
        <end position="33"/>
    </location>
</feature>
<feature type="coiled-coil region" evidence="5">
    <location>
        <begin position="683"/>
        <end position="710"/>
    </location>
</feature>
<keyword evidence="5" id="KW-0175">Coiled coil</keyword>
<proteinExistence type="predicted"/>
<feature type="compositionally biased region" description="Polar residues" evidence="6">
    <location>
        <begin position="34"/>
        <end position="50"/>
    </location>
</feature>
<feature type="domain" description="FYVE-type" evidence="7">
    <location>
        <begin position="404"/>
        <end position="517"/>
    </location>
</feature>
<evidence type="ECO:0000313" key="9">
    <source>
        <dbReference type="Proteomes" id="UP000076738"/>
    </source>
</evidence>
<dbReference type="Gene3D" id="3.30.40.10">
    <property type="entry name" value="Zinc/RING finger domain, C3HC4 (zinc finger)"/>
    <property type="match status" value="1"/>
</dbReference>
<dbReference type="Gene3D" id="4.10.860.20">
    <property type="entry name" value="Rabenosyn, Rab binding domain"/>
    <property type="match status" value="1"/>
</dbReference>
<evidence type="ECO:0000256" key="5">
    <source>
        <dbReference type="SAM" id="Coils"/>
    </source>
</evidence>
<feature type="compositionally biased region" description="Polar residues" evidence="6">
    <location>
        <begin position="295"/>
        <end position="308"/>
    </location>
</feature>
<protein>
    <submittedName>
        <fullName evidence="8">FYVE-domain-containing protein</fullName>
    </submittedName>
</protein>
<dbReference type="InterPro" id="IPR036531">
    <property type="entry name" value="Rbsn_Rab-bd_sf"/>
</dbReference>
<keyword evidence="1" id="KW-0479">Metal-binding</keyword>
<evidence type="ECO:0000259" key="7">
    <source>
        <dbReference type="PROSITE" id="PS50178"/>
    </source>
</evidence>
<feature type="compositionally biased region" description="Pro residues" evidence="6">
    <location>
        <begin position="110"/>
        <end position="119"/>
    </location>
</feature>
<feature type="compositionally biased region" description="Pro residues" evidence="6">
    <location>
        <begin position="275"/>
        <end position="292"/>
    </location>
</feature>
<dbReference type="InterPro" id="IPR000306">
    <property type="entry name" value="Znf_FYVE"/>
</dbReference>
<dbReference type="SUPFAM" id="SSF140125">
    <property type="entry name" value="Rabenosyn-5 Rab-binding domain-like"/>
    <property type="match status" value="1"/>
</dbReference>
<feature type="compositionally biased region" description="Pro residues" evidence="6">
    <location>
        <begin position="220"/>
        <end position="240"/>
    </location>
</feature>
<evidence type="ECO:0000256" key="3">
    <source>
        <dbReference type="ARBA" id="ARBA00022833"/>
    </source>
</evidence>
<dbReference type="EMBL" id="KV417278">
    <property type="protein sequence ID" value="KZO97713.1"/>
    <property type="molecule type" value="Genomic_DNA"/>
</dbReference>
<dbReference type="STRING" id="1330018.A0A167NHD9"/>
<keyword evidence="9" id="KW-1185">Reference proteome</keyword>
<evidence type="ECO:0000256" key="4">
    <source>
        <dbReference type="PROSITE-ProRule" id="PRU00091"/>
    </source>
</evidence>
<feature type="region of interest" description="Disordered" evidence="6">
    <location>
        <begin position="1"/>
        <end position="76"/>
    </location>
</feature>
<evidence type="ECO:0000256" key="2">
    <source>
        <dbReference type="ARBA" id="ARBA00022771"/>
    </source>
</evidence>
<keyword evidence="3" id="KW-0862">Zinc</keyword>
<dbReference type="OrthoDB" id="166134at2759"/>
<reference evidence="8 9" key="1">
    <citation type="journal article" date="2016" name="Mol. Biol. Evol.">
        <title>Comparative Genomics of Early-Diverging Mushroom-Forming Fungi Provides Insights into the Origins of Lignocellulose Decay Capabilities.</title>
        <authorList>
            <person name="Nagy L.G."/>
            <person name="Riley R."/>
            <person name="Tritt A."/>
            <person name="Adam C."/>
            <person name="Daum C."/>
            <person name="Floudas D."/>
            <person name="Sun H."/>
            <person name="Yadav J.S."/>
            <person name="Pangilinan J."/>
            <person name="Larsson K.H."/>
            <person name="Matsuura K."/>
            <person name="Barry K."/>
            <person name="Labutti K."/>
            <person name="Kuo R."/>
            <person name="Ohm R.A."/>
            <person name="Bhattacharya S.S."/>
            <person name="Shirouzu T."/>
            <person name="Yoshinaga Y."/>
            <person name="Martin F.M."/>
            <person name="Grigoriev I.V."/>
            <person name="Hibbett D.S."/>
        </authorList>
    </citation>
    <scope>NUCLEOTIDE SEQUENCE [LARGE SCALE GENOMIC DNA]</scope>
    <source>
        <strain evidence="8 9">TUFC12733</strain>
    </source>
</reference>
<evidence type="ECO:0000313" key="8">
    <source>
        <dbReference type="EMBL" id="KZO97713.1"/>
    </source>
</evidence>
<dbReference type="PANTHER" id="PTHR23164:SF30">
    <property type="entry name" value="EARLY ENDOSOME ANTIGEN 1"/>
    <property type="match status" value="1"/>
</dbReference>
<feature type="compositionally biased region" description="Low complexity" evidence="6">
    <location>
        <begin position="120"/>
        <end position="130"/>
    </location>
</feature>
<feature type="compositionally biased region" description="Pro residues" evidence="6">
    <location>
        <begin position="131"/>
        <end position="142"/>
    </location>
</feature>
<dbReference type="InterPro" id="IPR021565">
    <property type="entry name" value="Rbsn_Rab-bd"/>
</dbReference>
<dbReference type="InterPro" id="IPR013083">
    <property type="entry name" value="Znf_RING/FYVE/PHD"/>
</dbReference>
<dbReference type="Pfam" id="PF11464">
    <property type="entry name" value="Rbsn"/>
    <property type="match status" value="1"/>
</dbReference>
<evidence type="ECO:0000256" key="1">
    <source>
        <dbReference type="ARBA" id="ARBA00022723"/>
    </source>
</evidence>
<feature type="region of interest" description="Disordered" evidence="6">
    <location>
        <begin position="628"/>
        <end position="655"/>
    </location>
</feature>
<accession>A0A167NHD9</accession>
<dbReference type="SMART" id="SM00064">
    <property type="entry name" value="FYVE"/>
    <property type="match status" value="1"/>
</dbReference>